<evidence type="ECO:0000256" key="9">
    <source>
        <dbReference type="ARBA" id="ARBA00022833"/>
    </source>
</evidence>
<name>A0A2W2BK02_9HYPH</name>
<comment type="similarity">
    <text evidence="2 15">Belongs to the peptidase M20A family. DapE subfamily.</text>
</comment>
<dbReference type="NCBIfam" id="NF009557">
    <property type="entry name" value="PRK13009.1"/>
    <property type="match status" value="1"/>
</dbReference>
<dbReference type="SUPFAM" id="SSF55031">
    <property type="entry name" value="Bacterial exopeptidase dimerisation domain"/>
    <property type="match status" value="1"/>
</dbReference>
<evidence type="ECO:0000256" key="14">
    <source>
        <dbReference type="ARBA" id="ARBA00051301"/>
    </source>
</evidence>
<dbReference type="Gene3D" id="3.30.70.360">
    <property type="match status" value="1"/>
</dbReference>
<dbReference type="Pfam" id="PF01546">
    <property type="entry name" value="Peptidase_M20"/>
    <property type="match status" value="1"/>
</dbReference>
<dbReference type="PANTHER" id="PTHR43808">
    <property type="entry name" value="ACETYLORNITHINE DEACETYLASE"/>
    <property type="match status" value="1"/>
</dbReference>
<comment type="cofactor">
    <cofactor evidence="15">
        <name>Zn(2+)</name>
        <dbReference type="ChEBI" id="CHEBI:29105"/>
    </cofactor>
    <cofactor evidence="15">
        <name>Co(2+)</name>
        <dbReference type="ChEBI" id="CHEBI:48828"/>
    </cofactor>
    <text evidence="15">Binds 2 Zn(2+) or Co(2+) ions per subunit.</text>
</comment>
<dbReference type="EMBL" id="QKVK01000005">
    <property type="protein sequence ID" value="PZF76529.1"/>
    <property type="molecule type" value="Genomic_DNA"/>
</dbReference>
<dbReference type="Gene3D" id="3.40.630.10">
    <property type="entry name" value="Zn peptidases"/>
    <property type="match status" value="2"/>
</dbReference>
<dbReference type="CDD" id="cd03891">
    <property type="entry name" value="M20_DapE_proteobac"/>
    <property type="match status" value="1"/>
</dbReference>
<dbReference type="InterPro" id="IPR036264">
    <property type="entry name" value="Bact_exopeptidase_dim_dom"/>
</dbReference>
<feature type="binding site" evidence="15">
    <location>
        <position position="360"/>
    </location>
    <ligand>
        <name>Zn(2+)</name>
        <dbReference type="ChEBI" id="CHEBI:29105"/>
        <label>2</label>
    </ligand>
</feature>
<dbReference type="SUPFAM" id="SSF53187">
    <property type="entry name" value="Zn-dependent exopeptidases"/>
    <property type="match status" value="1"/>
</dbReference>
<keyword evidence="8 15" id="KW-0378">Hydrolase</keyword>
<dbReference type="UniPathway" id="UPA00034">
    <property type="reaction ID" value="UER00021"/>
</dbReference>
<keyword evidence="11 15" id="KW-0457">Lysine biosynthesis</keyword>
<evidence type="ECO:0000256" key="10">
    <source>
        <dbReference type="ARBA" id="ARBA00022915"/>
    </source>
</evidence>
<feature type="active site" description="Proton acceptor" evidence="15">
    <location>
        <position position="142"/>
    </location>
</feature>
<feature type="active site" evidence="15">
    <location>
        <position position="77"/>
    </location>
</feature>
<evidence type="ECO:0000256" key="8">
    <source>
        <dbReference type="ARBA" id="ARBA00022801"/>
    </source>
</evidence>
<dbReference type="Proteomes" id="UP000248795">
    <property type="component" value="Unassembled WGS sequence"/>
</dbReference>
<organism evidence="17 18">
    <name type="scientific">Aestuariivirga litoralis</name>
    <dbReference type="NCBI Taxonomy" id="2650924"/>
    <lineage>
        <taxon>Bacteria</taxon>
        <taxon>Pseudomonadati</taxon>
        <taxon>Pseudomonadota</taxon>
        <taxon>Alphaproteobacteria</taxon>
        <taxon>Hyphomicrobiales</taxon>
        <taxon>Aestuariivirgaceae</taxon>
        <taxon>Aestuariivirga</taxon>
    </lineage>
</organism>
<comment type="subunit">
    <text evidence="3 15">Homodimer.</text>
</comment>
<gene>
    <name evidence="15" type="primary">dapE</name>
    <name evidence="17" type="ORF">DK847_12030</name>
</gene>
<evidence type="ECO:0000256" key="15">
    <source>
        <dbReference type="HAMAP-Rule" id="MF_01690"/>
    </source>
</evidence>
<evidence type="ECO:0000259" key="16">
    <source>
        <dbReference type="Pfam" id="PF07687"/>
    </source>
</evidence>
<evidence type="ECO:0000256" key="1">
    <source>
        <dbReference type="ARBA" id="ARBA00005130"/>
    </source>
</evidence>
<dbReference type="GO" id="GO:0008777">
    <property type="term" value="F:acetylornithine deacetylase activity"/>
    <property type="evidence" value="ECO:0007669"/>
    <property type="project" value="TreeGrafter"/>
</dbReference>
<evidence type="ECO:0000256" key="7">
    <source>
        <dbReference type="ARBA" id="ARBA00022723"/>
    </source>
</evidence>
<evidence type="ECO:0000256" key="12">
    <source>
        <dbReference type="ARBA" id="ARBA00023285"/>
    </source>
</evidence>
<feature type="binding site" evidence="15">
    <location>
        <position position="108"/>
    </location>
    <ligand>
        <name>Zn(2+)</name>
        <dbReference type="ChEBI" id="CHEBI:29105"/>
        <label>2</label>
    </ligand>
</feature>
<evidence type="ECO:0000256" key="2">
    <source>
        <dbReference type="ARBA" id="ARBA00006746"/>
    </source>
</evidence>
<dbReference type="GO" id="GO:0050897">
    <property type="term" value="F:cobalt ion binding"/>
    <property type="evidence" value="ECO:0007669"/>
    <property type="project" value="UniProtKB-UniRule"/>
</dbReference>
<evidence type="ECO:0000256" key="11">
    <source>
        <dbReference type="ARBA" id="ARBA00023154"/>
    </source>
</evidence>
<sequence length="390" mass="41913">MKNTPTDPVPLLQDLIRCKSVTPAEGGALTYLENLLSTHGFVCQRLIFREAGTPDVENLFARIGSGSPHLCFAGHTDVVPEGIVESWTHQPFAAEIADGFVYGRGATDMKGSVAAFAGAAIDFVRNAGKFKGSISFLITGDEEGPAINGTVKVLQWMAENGHIPDHCIVGEPSCVETLGDTIKIGRRGSLSFTVTVEGKQGHAAYPHKADNPIPKLARFVDRIAHATLDEGNDHFDPSTLAVTTFDVGNPAGNVIPSRATVKFNIRFSPVHSFASLKTWVDEQIAVTRQEMGGTWTVSATEGADAFITEPGRFVGLVQDAVEHETGVLPKLSTSGGTSDARFVKDYCPVLEFGPTNATIHQTDERISIDELRATQAIYARIIADYFSAEL</sequence>
<dbReference type="InterPro" id="IPR011650">
    <property type="entry name" value="Peptidase_M20_dimer"/>
</dbReference>
<dbReference type="PANTHER" id="PTHR43808:SF31">
    <property type="entry name" value="N-ACETYL-L-CITRULLINE DEACETYLASE"/>
    <property type="match status" value="1"/>
</dbReference>
<dbReference type="GO" id="GO:0009089">
    <property type="term" value="P:lysine biosynthetic process via diaminopimelate"/>
    <property type="evidence" value="ECO:0007669"/>
    <property type="project" value="UniProtKB-UniRule"/>
</dbReference>
<protein>
    <recommendedName>
        <fullName evidence="5 15">Succinyl-diaminopimelate desuccinylase</fullName>
        <shortName evidence="15">SDAP desuccinylase</shortName>
        <ecNumber evidence="4 15">3.5.1.18</ecNumber>
    </recommendedName>
    <alternativeName>
        <fullName evidence="13 15">N-succinyl-LL-2,6-diaminoheptanedioate amidohydrolase</fullName>
    </alternativeName>
</protein>
<dbReference type="GO" id="GO:0006526">
    <property type="term" value="P:L-arginine biosynthetic process"/>
    <property type="evidence" value="ECO:0007669"/>
    <property type="project" value="TreeGrafter"/>
</dbReference>
<evidence type="ECO:0000256" key="6">
    <source>
        <dbReference type="ARBA" id="ARBA00022605"/>
    </source>
</evidence>
<keyword evidence="18" id="KW-1185">Reference proteome</keyword>
<evidence type="ECO:0000256" key="5">
    <source>
        <dbReference type="ARBA" id="ARBA00022391"/>
    </source>
</evidence>
<dbReference type="InterPro" id="IPR002933">
    <property type="entry name" value="Peptidase_M20"/>
</dbReference>
<keyword evidence="6 15" id="KW-0028">Amino-acid biosynthesis</keyword>
<proteinExistence type="inferred from homology"/>
<feature type="binding site" evidence="15">
    <location>
        <position position="75"/>
    </location>
    <ligand>
        <name>Zn(2+)</name>
        <dbReference type="ChEBI" id="CHEBI:29105"/>
        <label>1</label>
    </ligand>
</feature>
<keyword evidence="9 15" id="KW-0862">Zinc</keyword>
<keyword evidence="12 15" id="KW-0170">Cobalt</keyword>
<evidence type="ECO:0000256" key="13">
    <source>
        <dbReference type="ARBA" id="ARBA00031891"/>
    </source>
</evidence>
<evidence type="ECO:0000256" key="3">
    <source>
        <dbReference type="ARBA" id="ARBA00011738"/>
    </source>
</evidence>
<dbReference type="GO" id="GO:0008270">
    <property type="term" value="F:zinc ion binding"/>
    <property type="evidence" value="ECO:0007669"/>
    <property type="project" value="UniProtKB-UniRule"/>
</dbReference>
<dbReference type="HAMAP" id="MF_01690">
    <property type="entry name" value="DapE"/>
    <property type="match status" value="1"/>
</dbReference>
<evidence type="ECO:0000313" key="18">
    <source>
        <dbReference type="Proteomes" id="UP000248795"/>
    </source>
</evidence>
<reference evidence="18" key="1">
    <citation type="submission" date="2018-06" db="EMBL/GenBank/DDBJ databases">
        <title>Aestuariibacter litoralis strain KCTC 52945T.</title>
        <authorList>
            <person name="Li X."/>
            <person name="Salam N."/>
            <person name="Li J.-L."/>
            <person name="Chen Y.-M."/>
            <person name="Yang Z.-W."/>
            <person name="Zhang L.-Y."/>
            <person name="Han M.-X."/>
            <person name="Xiao M."/>
            <person name="Li W.-J."/>
        </authorList>
    </citation>
    <scope>NUCLEOTIDE SEQUENCE [LARGE SCALE GENOMIC DNA]</scope>
    <source>
        <strain evidence="18">KCTC 52945</strain>
    </source>
</reference>
<evidence type="ECO:0000256" key="4">
    <source>
        <dbReference type="ARBA" id="ARBA00011921"/>
    </source>
</evidence>
<feature type="binding site" evidence="15">
    <location>
        <position position="143"/>
    </location>
    <ligand>
        <name>Zn(2+)</name>
        <dbReference type="ChEBI" id="CHEBI:29105"/>
        <label>2</label>
    </ligand>
</feature>
<dbReference type="AlphaFoldDB" id="A0A2W2BK02"/>
<comment type="caution">
    <text evidence="17">The sequence shown here is derived from an EMBL/GenBank/DDBJ whole genome shotgun (WGS) entry which is preliminary data.</text>
</comment>
<dbReference type="GO" id="GO:0019877">
    <property type="term" value="P:diaminopimelate biosynthetic process"/>
    <property type="evidence" value="ECO:0007669"/>
    <property type="project" value="UniProtKB-UniRule"/>
</dbReference>
<dbReference type="InterPro" id="IPR001261">
    <property type="entry name" value="ArgE/DapE_CS"/>
</dbReference>
<dbReference type="NCBIfam" id="TIGR01246">
    <property type="entry name" value="dapE_proteo"/>
    <property type="match status" value="1"/>
</dbReference>
<dbReference type="PROSITE" id="PS00759">
    <property type="entry name" value="ARGE_DAPE_CPG2_2"/>
    <property type="match status" value="1"/>
</dbReference>
<dbReference type="RefSeq" id="WP_111198766.1">
    <property type="nucleotide sequence ID" value="NZ_QKVK01000005.1"/>
</dbReference>
<keyword evidence="10 15" id="KW-0220">Diaminopimelate biosynthesis</keyword>
<feature type="domain" description="Peptidase M20 dimerisation" evidence="16">
    <location>
        <begin position="184"/>
        <end position="284"/>
    </location>
</feature>
<comment type="catalytic activity">
    <reaction evidence="14 15">
        <text>N-succinyl-(2S,6S)-2,6-diaminopimelate + H2O = (2S,6S)-2,6-diaminopimelate + succinate</text>
        <dbReference type="Rhea" id="RHEA:22608"/>
        <dbReference type="ChEBI" id="CHEBI:15377"/>
        <dbReference type="ChEBI" id="CHEBI:30031"/>
        <dbReference type="ChEBI" id="CHEBI:57609"/>
        <dbReference type="ChEBI" id="CHEBI:58087"/>
        <dbReference type="EC" id="3.5.1.18"/>
    </reaction>
</comment>
<dbReference type="Pfam" id="PF07687">
    <property type="entry name" value="M20_dimer"/>
    <property type="match status" value="1"/>
</dbReference>
<accession>A0A2W2BK02</accession>
<dbReference type="GO" id="GO:0009014">
    <property type="term" value="F:succinyl-diaminopimelate desuccinylase activity"/>
    <property type="evidence" value="ECO:0007669"/>
    <property type="project" value="UniProtKB-UniRule"/>
</dbReference>
<feature type="binding site" evidence="15">
    <location>
        <position position="108"/>
    </location>
    <ligand>
        <name>Zn(2+)</name>
        <dbReference type="ChEBI" id="CHEBI:29105"/>
        <label>1</label>
    </ligand>
</feature>
<dbReference type="InterPro" id="IPR005941">
    <property type="entry name" value="DapE_proteobac"/>
</dbReference>
<comment type="function">
    <text evidence="15">Catalyzes the hydrolysis of N-succinyl-L,L-diaminopimelic acid (SDAP), forming succinate and LL-2,6-diaminopimelate (DAP), an intermediate involved in the bacterial biosynthesis of lysine and meso-diaminopimelic acid, an essential component of bacterial cell walls.</text>
</comment>
<evidence type="ECO:0000313" key="17">
    <source>
        <dbReference type="EMBL" id="PZF76529.1"/>
    </source>
</evidence>
<comment type="pathway">
    <text evidence="1 15">Amino-acid biosynthesis; L-lysine biosynthesis via DAP pathway; LL-2,6-diaminopimelate from (S)-tetrahydrodipicolinate (succinylase route): step 3/3.</text>
</comment>
<feature type="binding site" evidence="15">
    <location>
        <position position="171"/>
    </location>
    <ligand>
        <name>Zn(2+)</name>
        <dbReference type="ChEBI" id="CHEBI:29105"/>
        <label>1</label>
    </ligand>
</feature>
<dbReference type="EC" id="3.5.1.18" evidence="4 15"/>
<dbReference type="InterPro" id="IPR050072">
    <property type="entry name" value="Peptidase_M20A"/>
</dbReference>
<keyword evidence="7 15" id="KW-0479">Metal-binding</keyword>